<gene>
    <name evidence="2" type="ORF">EDD27_2954</name>
</gene>
<feature type="transmembrane region" description="Helical" evidence="1">
    <location>
        <begin position="157"/>
        <end position="178"/>
    </location>
</feature>
<keyword evidence="1" id="KW-0812">Transmembrane</keyword>
<keyword evidence="1" id="KW-0472">Membrane</keyword>
<dbReference type="RefSeq" id="WP_127932902.1">
    <property type="nucleotide sequence ID" value="NZ_SAUN01000001.1"/>
</dbReference>
<feature type="transmembrane region" description="Helical" evidence="1">
    <location>
        <begin position="99"/>
        <end position="119"/>
    </location>
</feature>
<accession>A0A438M563</accession>
<name>A0A438M563_9ACTN</name>
<organism evidence="2 3">
    <name type="scientific">Nonomuraea polychroma</name>
    <dbReference type="NCBI Taxonomy" id="46176"/>
    <lineage>
        <taxon>Bacteria</taxon>
        <taxon>Bacillati</taxon>
        <taxon>Actinomycetota</taxon>
        <taxon>Actinomycetes</taxon>
        <taxon>Streptosporangiales</taxon>
        <taxon>Streptosporangiaceae</taxon>
        <taxon>Nonomuraea</taxon>
    </lineage>
</organism>
<dbReference type="Proteomes" id="UP000284824">
    <property type="component" value="Unassembled WGS sequence"/>
</dbReference>
<feature type="transmembrane region" description="Helical" evidence="1">
    <location>
        <begin position="58"/>
        <end position="79"/>
    </location>
</feature>
<dbReference type="EMBL" id="SAUN01000001">
    <property type="protein sequence ID" value="RVX40543.1"/>
    <property type="molecule type" value="Genomic_DNA"/>
</dbReference>
<dbReference type="AlphaFoldDB" id="A0A438M563"/>
<evidence type="ECO:0000313" key="2">
    <source>
        <dbReference type="EMBL" id="RVX40543.1"/>
    </source>
</evidence>
<keyword evidence="1" id="KW-1133">Transmembrane helix</keyword>
<evidence type="ECO:0000313" key="3">
    <source>
        <dbReference type="Proteomes" id="UP000284824"/>
    </source>
</evidence>
<comment type="caution">
    <text evidence="2">The sequence shown here is derived from an EMBL/GenBank/DDBJ whole genome shotgun (WGS) entry which is preliminary data.</text>
</comment>
<reference evidence="2 3" key="1">
    <citation type="submission" date="2019-01" db="EMBL/GenBank/DDBJ databases">
        <title>Sequencing the genomes of 1000 actinobacteria strains.</title>
        <authorList>
            <person name="Klenk H.-P."/>
        </authorList>
    </citation>
    <scope>NUCLEOTIDE SEQUENCE [LARGE SCALE GENOMIC DNA]</scope>
    <source>
        <strain evidence="2 3">DSM 43925</strain>
    </source>
</reference>
<feature type="transmembrane region" description="Helical" evidence="1">
    <location>
        <begin position="12"/>
        <end position="31"/>
    </location>
</feature>
<feature type="transmembrane region" description="Helical" evidence="1">
    <location>
        <begin position="125"/>
        <end position="145"/>
    </location>
</feature>
<keyword evidence="3" id="KW-1185">Reference proteome</keyword>
<sequence length="185" mass="20075">MYDTEVTHRSGPGAILLLLPLGVGALVAVALGRYGTLHEPTGFAVGVAGFSGALPMKAWLTTGALLLAAVQLFSALVMWGRIRLDMPWIYGVHRWSGRLAFLLTLPVAFHCLYALGARYDDTRVLVHSLAGCFFYGIFTTKMLALSRRGIPGWAFPILGGLAFTALVALWLTSSLWFFTTAGLKW</sequence>
<protein>
    <submittedName>
        <fullName evidence="2">Uncharacterized protein</fullName>
    </submittedName>
</protein>
<evidence type="ECO:0000256" key="1">
    <source>
        <dbReference type="SAM" id="Phobius"/>
    </source>
</evidence>
<dbReference type="Pfam" id="PF20139">
    <property type="entry name" value="DUF6529"/>
    <property type="match status" value="1"/>
</dbReference>
<proteinExistence type="predicted"/>
<dbReference type="InterPro" id="IPR045382">
    <property type="entry name" value="DUF6529"/>
</dbReference>
<dbReference type="OrthoDB" id="8774535at2"/>